<keyword evidence="1" id="KW-0812">Transmembrane</keyword>
<keyword evidence="1" id="KW-0472">Membrane</keyword>
<dbReference type="Proteomes" id="UP001295684">
    <property type="component" value="Unassembled WGS sequence"/>
</dbReference>
<keyword evidence="3" id="KW-1185">Reference proteome</keyword>
<evidence type="ECO:0000313" key="2">
    <source>
        <dbReference type="EMBL" id="CAI2360026.1"/>
    </source>
</evidence>
<comment type="caution">
    <text evidence="2">The sequence shown here is derived from an EMBL/GenBank/DDBJ whole genome shotgun (WGS) entry which is preliminary data.</text>
</comment>
<evidence type="ECO:0000313" key="3">
    <source>
        <dbReference type="Proteomes" id="UP001295684"/>
    </source>
</evidence>
<reference evidence="2" key="1">
    <citation type="submission" date="2023-07" db="EMBL/GenBank/DDBJ databases">
        <authorList>
            <consortium name="AG Swart"/>
            <person name="Singh M."/>
            <person name="Singh A."/>
            <person name="Seah K."/>
            <person name="Emmerich C."/>
        </authorList>
    </citation>
    <scope>NUCLEOTIDE SEQUENCE</scope>
    <source>
        <strain evidence="2">DP1</strain>
    </source>
</reference>
<gene>
    <name evidence="2" type="ORF">ECRASSUSDP1_LOCUS1321</name>
</gene>
<sequence>MIFASSFGAVVHMVGLLYIQAPYLLYILAVRPLDGHQENLVECVNEIFFTLTAVFLAFCNTEAAWSRGLEVVFMNYLLAHSIIIVLISITGLVVLLARWICKKLKGRKDTDDEAPPLQVPIVFDL</sequence>
<dbReference type="AlphaFoldDB" id="A0AAD1U4I2"/>
<protein>
    <submittedName>
        <fullName evidence="2">Uncharacterized protein</fullName>
    </submittedName>
</protein>
<keyword evidence="1" id="KW-1133">Transmembrane helix</keyword>
<proteinExistence type="predicted"/>
<evidence type="ECO:0000256" key="1">
    <source>
        <dbReference type="SAM" id="Phobius"/>
    </source>
</evidence>
<accession>A0AAD1U4I2</accession>
<organism evidence="2 3">
    <name type="scientific">Euplotes crassus</name>
    <dbReference type="NCBI Taxonomy" id="5936"/>
    <lineage>
        <taxon>Eukaryota</taxon>
        <taxon>Sar</taxon>
        <taxon>Alveolata</taxon>
        <taxon>Ciliophora</taxon>
        <taxon>Intramacronucleata</taxon>
        <taxon>Spirotrichea</taxon>
        <taxon>Hypotrichia</taxon>
        <taxon>Euplotida</taxon>
        <taxon>Euplotidae</taxon>
        <taxon>Moneuplotes</taxon>
    </lineage>
</organism>
<feature type="transmembrane region" description="Helical" evidence="1">
    <location>
        <begin position="78"/>
        <end position="100"/>
    </location>
</feature>
<name>A0AAD1U4I2_EUPCR</name>
<feature type="transmembrane region" description="Helical" evidence="1">
    <location>
        <begin position="6"/>
        <end position="28"/>
    </location>
</feature>
<dbReference type="EMBL" id="CAMPGE010001248">
    <property type="protein sequence ID" value="CAI2360026.1"/>
    <property type="molecule type" value="Genomic_DNA"/>
</dbReference>